<dbReference type="Proteomes" id="UP000694941">
    <property type="component" value="Unplaced"/>
</dbReference>
<dbReference type="SUPFAM" id="SSF52540">
    <property type="entry name" value="P-loop containing nucleoside triphosphate hydrolases"/>
    <property type="match status" value="1"/>
</dbReference>
<feature type="compositionally biased region" description="Basic and acidic residues" evidence="3">
    <location>
        <begin position="192"/>
        <end position="207"/>
    </location>
</feature>
<evidence type="ECO:0000256" key="4">
    <source>
        <dbReference type="SAM" id="SignalP"/>
    </source>
</evidence>
<dbReference type="InterPro" id="IPR027417">
    <property type="entry name" value="P-loop_NTPase"/>
</dbReference>
<dbReference type="InterPro" id="IPR031692">
    <property type="entry name" value="EHD_N"/>
</dbReference>
<evidence type="ECO:0000256" key="2">
    <source>
        <dbReference type="ARBA" id="ARBA00023136"/>
    </source>
</evidence>
<dbReference type="Gene3D" id="1.10.268.20">
    <property type="match status" value="2"/>
</dbReference>
<feature type="domain" description="Dynamin-type G" evidence="5">
    <location>
        <begin position="367"/>
        <end position="606"/>
    </location>
</feature>
<sequence length="743" mass="85312">MIGSKLQHLLLFVCIISGFCGSEGQESSRSVGWKVHIPTLQQCRAYVKAALTDYWTKKVLPFFTPGDTKQDQGVLQKPEGWVPNAINLPKETKAIPTEKVSKSTTEHSFTEDKTNSLLQASSNPPNQENTMKSKKDPNSEVISATESKVLYPSDSEDTQNFQQPELANSEEKEVKVYHSQIIDIQQDSGSSQDKKSTQGENVENKMKRVHRELQETNDSTDSQEMLSKECEQFDEENEYKPKQSQSLETAVGKNTTTMELNDEFKNEIIIKSLEEKEAIKERHSSQENIKTITDDRRPKRMPPRSRKHLVEILQLSDIGTQTNKEESDLIQSILNDMKKIYNIAIKPLENLYKYKEISDRHLGDSEIFGTPMVLFLGPWSSGKSSIINYLMGNERANTARKTAPEPTDNVFTVISFGEKSDVLDGTELAADWSFASVQKFGQSFLDHFKGIRINHPLLRKVTLVDTPGINENRRSQERGYPFNDVFQWFIDHADVIYVVFDPSKLQLGTEMEAILDQLKGRENQTRFILNKADTIRRSEVMKVIGQLFWNLSPLMGSSEAPTIYAVSLTGKPWHTGASINFLMDQERALLEDLRETIDTRVENRIAFARRHAMRVRNHAKLVDCYLDTFYRHKSIFSNKKKLADDITDHPFQYSIFNGLEGLTNISRYDLPDPLKYRDFFRLHVLHEFKPLTSTCSYFLGCPLDRLDTAIALDLPELFEKYKKQSKVRLYREKEDENNENNNI</sequence>
<evidence type="ECO:0000259" key="5">
    <source>
        <dbReference type="PROSITE" id="PS51718"/>
    </source>
</evidence>
<feature type="compositionally biased region" description="Low complexity" evidence="3">
    <location>
        <begin position="179"/>
        <end position="191"/>
    </location>
</feature>
<feature type="region of interest" description="Disordered" evidence="3">
    <location>
        <begin position="233"/>
        <end position="254"/>
    </location>
</feature>
<organism evidence="6 7">
    <name type="scientific">Limulus polyphemus</name>
    <name type="common">Atlantic horseshoe crab</name>
    <dbReference type="NCBI Taxonomy" id="6850"/>
    <lineage>
        <taxon>Eukaryota</taxon>
        <taxon>Metazoa</taxon>
        <taxon>Ecdysozoa</taxon>
        <taxon>Arthropoda</taxon>
        <taxon>Chelicerata</taxon>
        <taxon>Merostomata</taxon>
        <taxon>Xiphosura</taxon>
        <taxon>Limulidae</taxon>
        <taxon>Limulus</taxon>
    </lineage>
</organism>
<evidence type="ECO:0000256" key="1">
    <source>
        <dbReference type="ARBA" id="ARBA00004184"/>
    </source>
</evidence>
<evidence type="ECO:0000313" key="7">
    <source>
        <dbReference type="RefSeq" id="XP_013787332.1"/>
    </source>
</evidence>
<keyword evidence="6" id="KW-1185">Reference proteome</keyword>
<dbReference type="InterPro" id="IPR045063">
    <property type="entry name" value="Dynamin_N"/>
</dbReference>
<keyword evidence="4" id="KW-0732">Signal</keyword>
<dbReference type="Pfam" id="PF00350">
    <property type="entry name" value="Dynamin_N"/>
    <property type="match status" value="1"/>
</dbReference>
<evidence type="ECO:0000256" key="3">
    <source>
        <dbReference type="SAM" id="MobiDB-lite"/>
    </source>
</evidence>
<dbReference type="RefSeq" id="XP_013787332.1">
    <property type="nucleotide sequence ID" value="XM_013931878.2"/>
</dbReference>
<protein>
    <submittedName>
        <fullName evidence="7">Sarcalumenin-like</fullName>
    </submittedName>
</protein>
<feature type="region of interest" description="Disordered" evidence="3">
    <location>
        <begin position="92"/>
        <end position="207"/>
    </location>
</feature>
<feature type="signal peptide" evidence="4">
    <location>
        <begin position="1"/>
        <end position="24"/>
    </location>
</feature>
<dbReference type="InterPro" id="IPR051943">
    <property type="entry name" value="TRAFAC_Dynamin-like_GTPase"/>
</dbReference>
<feature type="compositionally biased region" description="Basic and acidic residues" evidence="3">
    <location>
        <begin position="99"/>
        <end position="114"/>
    </location>
</feature>
<dbReference type="Gene3D" id="3.40.50.300">
    <property type="entry name" value="P-loop containing nucleotide triphosphate hydrolases"/>
    <property type="match status" value="1"/>
</dbReference>
<accession>A0ABM1BRM7</accession>
<dbReference type="PROSITE" id="PS51718">
    <property type="entry name" value="G_DYNAMIN_2"/>
    <property type="match status" value="1"/>
</dbReference>
<reference evidence="7" key="1">
    <citation type="submission" date="2025-08" db="UniProtKB">
        <authorList>
            <consortium name="RefSeq"/>
        </authorList>
    </citation>
    <scope>IDENTIFICATION</scope>
    <source>
        <tissue evidence="7">Muscle</tissue>
    </source>
</reference>
<proteinExistence type="predicted"/>
<dbReference type="Pfam" id="PF16880">
    <property type="entry name" value="EHD_N"/>
    <property type="match status" value="1"/>
</dbReference>
<evidence type="ECO:0000313" key="6">
    <source>
        <dbReference type="Proteomes" id="UP000694941"/>
    </source>
</evidence>
<feature type="chain" id="PRO_5046886843" evidence="4">
    <location>
        <begin position="25"/>
        <end position="743"/>
    </location>
</feature>
<comment type="subcellular location">
    <subcellularLocation>
        <location evidence="1">Endomembrane system</location>
        <topology evidence="1">Peripheral membrane protein</topology>
    </subcellularLocation>
</comment>
<dbReference type="PANTHER" id="PTHR43681">
    <property type="entry name" value="TRANSMEMBRANE GTPASE FZO"/>
    <property type="match status" value="1"/>
</dbReference>
<dbReference type="InterPro" id="IPR030381">
    <property type="entry name" value="G_DYNAMIN_dom"/>
</dbReference>
<name>A0ABM1BRM7_LIMPO</name>
<gene>
    <name evidence="7" type="primary">LOC106471282</name>
</gene>
<dbReference type="PANTHER" id="PTHR43681:SF1">
    <property type="entry name" value="SARCALUMENIN"/>
    <property type="match status" value="1"/>
</dbReference>
<dbReference type="GeneID" id="106471282"/>
<feature type="compositionally biased region" description="Polar residues" evidence="3">
    <location>
        <begin position="115"/>
        <end position="130"/>
    </location>
</feature>
<feature type="compositionally biased region" description="Polar residues" evidence="3">
    <location>
        <begin position="242"/>
        <end position="254"/>
    </location>
</feature>
<keyword evidence="2" id="KW-0472">Membrane</keyword>